<dbReference type="AlphaFoldDB" id="A0AAV4UZ06"/>
<organism evidence="2 3">
    <name type="scientific">Caerostris extrusa</name>
    <name type="common">Bark spider</name>
    <name type="synonym">Caerostris bankana</name>
    <dbReference type="NCBI Taxonomy" id="172846"/>
    <lineage>
        <taxon>Eukaryota</taxon>
        <taxon>Metazoa</taxon>
        <taxon>Ecdysozoa</taxon>
        <taxon>Arthropoda</taxon>
        <taxon>Chelicerata</taxon>
        <taxon>Arachnida</taxon>
        <taxon>Araneae</taxon>
        <taxon>Araneomorphae</taxon>
        <taxon>Entelegynae</taxon>
        <taxon>Araneoidea</taxon>
        <taxon>Araneidae</taxon>
        <taxon>Caerostris</taxon>
    </lineage>
</organism>
<evidence type="ECO:0000256" key="1">
    <source>
        <dbReference type="SAM" id="MobiDB-lite"/>
    </source>
</evidence>
<dbReference type="Proteomes" id="UP001054945">
    <property type="component" value="Unassembled WGS sequence"/>
</dbReference>
<feature type="region of interest" description="Disordered" evidence="1">
    <location>
        <begin position="1"/>
        <end position="27"/>
    </location>
</feature>
<accession>A0AAV4UZ06</accession>
<name>A0AAV4UZ06_CAEEX</name>
<evidence type="ECO:0000313" key="3">
    <source>
        <dbReference type="Proteomes" id="UP001054945"/>
    </source>
</evidence>
<feature type="compositionally biased region" description="Low complexity" evidence="1">
    <location>
        <begin position="122"/>
        <end position="132"/>
    </location>
</feature>
<gene>
    <name evidence="2" type="ORF">CEXT_456391</name>
</gene>
<evidence type="ECO:0000313" key="2">
    <source>
        <dbReference type="EMBL" id="GIY62945.1"/>
    </source>
</evidence>
<feature type="compositionally biased region" description="Polar residues" evidence="1">
    <location>
        <begin position="1"/>
        <end position="20"/>
    </location>
</feature>
<reference evidence="2 3" key="1">
    <citation type="submission" date="2021-06" db="EMBL/GenBank/DDBJ databases">
        <title>Caerostris extrusa draft genome.</title>
        <authorList>
            <person name="Kono N."/>
            <person name="Arakawa K."/>
        </authorList>
    </citation>
    <scope>NUCLEOTIDE SEQUENCE [LARGE SCALE GENOMIC DNA]</scope>
</reference>
<proteinExistence type="predicted"/>
<feature type="compositionally biased region" description="Polar residues" evidence="1">
    <location>
        <begin position="179"/>
        <end position="192"/>
    </location>
</feature>
<protein>
    <submittedName>
        <fullName evidence="2">Uncharacterized protein</fullName>
    </submittedName>
</protein>
<feature type="region of interest" description="Disordered" evidence="1">
    <location>
        <begin position="112"/>
        <end position="209"/>
    </location>
</feature>
<sequence length="209" mass="22903">MEFNPQTNNQDLSETTQNDNIGIRPVSPSGVSVSEDFLYDNMELIAELHTFQAQLEHLHNCMQAAPSNKQDAKLTAQTNELVLKVEGLINNRGIPLGKIPATPAEAEKIKVSVEERRNPKPSTSTAAQQAAKHTTKPSAVNADRHKKPKRRMEDEDGFIFPAKHLIARGTTAGAGKRPQISTTNSFLSTNPTPEVADEEVTPTEQSARK</sequence>
<comment type="caution">
    <text evidence="2">The sequence shown here is derived from an EMBL/GenBank/DDBJ whole genome shotgun (WGS) entry which is preliminary data.</text>
</comment>
<keyword evidence="3" id="KW-1185">Reference proteome</keyword>
<dbReference type="EMBL" id="BPLR01013685">
    <property type="protein sequence ID" value="GIY62945.1"/>
    <property type="molecule type" value="Genomic_DNA"/>
</dbReference>